<dbReference type="Pfam" id="PF03638">
    <property type="entry name" value="TCR"/>
    <property type="match status" value="1"/>
</dbReference>
<evidence type="ECO:0000313" key="6">
    <source>
        <dbReference type="Proteomes" id="UP000887568"/>
    </source>
</evidence>
<dbReference type="AlphaFoldDB" id="A0A914BBH2"/>
<evidence type="ECO:0000256" key="1">
    <source>
        <dbReference type="ARBA" id="ARBA00004123"/>
    </source>
</evidence>
<dbReference type="EnsemblMetazoa" id="XM_038217468.1">
    <property type="protein sequence ID" value="XP_038073396.1"/>
    <property type="gene ID" value="LOC119741635"/>
</dbReference>
<dbReference type="Proteomes" id="UP000887568">
    <property type="component" value="Unplaced"/>
</dbReference>
<dbReference type="OrthoDB" id="5984512at2759"/>
<dbReference type="InterPro" id="IPR028307">
    <property type="entry name" value="Lin-54_fam"/>
</dbReference>
<evidence type="ECO:0000256" key="3">
    <source>
        <dbReference type="ARBA" id="ARBA00023242"/>
    </source>
</evidence>
<evidence type="ECO:0000259" key="4">
    <source>
        <dbReference type="PROSITE" id="PS51634"/>
    </source>
</evidence>
<feature type="domain" description="CRC" evidence="4">
    <location>
        <begin position="141"/>
        <end position="196"/>
    </location>
</feature>
<comment type="subcellular location">
    <subcellularLocation>
        <location evidence="1">Nucleus</location>
    </subcellularLocation>
</comment>
<dbReference type="InterPro" id="IPR033467">
    <property type="entry name" value="Tesmin/TSO1-like_CXC"/>
</dbReference>
<protein>
    <recommendedName>
        <fullName evidence="4">CRC domain-containing protein</fullName>
    </recommendedName>
</protein>
<dbReference type="GeneID" id="119741635"/>
<name>A0A914BBH2_PATMI</name>
<dbReference type="OMA" id="MELANCT"/>
<keyword evidence="3" id="KW-0539">Nucleus</keyword>
<dbReference type="GO" id="GO:0005634">
    <property type="term" value="C:nucleus"/>
    <property type="evidence" value="ECO:0007669"/>
    <property type="project" value="UniProtKB-SubCell"/>
</dbReference>
<sequence length="196" mass="21655">MADAMSSSDDGDSDGKKCIIHVSNGRSTVSSFSEKSWTKFIACAGRWKNAGESEIEEIVKKAEENIGMPIALVEGDVPESLSKDALHLHVKRANYRAAIYKRALDARPEVPSPHRRGWKVIGDDISIHWMDLPPAPDSVVEFAHCSCKKSQCTKGKCSCLEKKLPCTDWCKCTNCENIPGEEQRTSPESNDSDIED</sequence>
<dbReference type="PROSITE" id="PS51634">
    <property type="entry name" value="CRC"/>
    <property type="match status" value="1"/>
</dbReference>
<reference evidence="5" key="1">
    <citation type="submission" date="2022-11" db="UniProtKB">
        <authorList>
            <consortium name="EnsemblMetazoa"/>
        </authorList>
    </citation>
    <scope>IDENTIFICATION</scope>
</reference>
<organism evidence="5 6">
    <name type="scientific">Patiria miniata</name>
    <name type="common">Bat star</name>
    <name type="synonym">Asterina miniata</name>
    <dbReference type="NCBI Taxonomy" id="46514"/>
    <lineage>
        <taxon>Eukaryota</taxon>
        <taxon>Metazoa</taxon>
        <taxon>Echinodermata</taxon>
        <taxon>Eleutherozoa</taxon>
        <taxon>Asterozoa</taxon>
        <taxon>Asteroidea</taxon>
        <taxon>Valvatacea</taxon>
        <taxon>Valvatida</taxon>
        <taxon>Asterinidae</taxon>
        <taxon>Patiria</taxon>
    </lineage>
</organism>
<dbReference type="SMART" id="SM01114">
    <property type="entry name" value="CXC"/>
    <property type="match status" value="1"/>
</dbReference>
<comment type="similarity">
    <text evidence="2">Belongs to the lin-54 family.</text>
</comment>
<evidence type="ECO:0000256" key="2">
    <source>
        <dbReference type="ARBA" id="ARBA00007267"/>
    </source>
</evidence>
<proteinExistence type="inferred from homology"/>
<dbReference type="GO" id="GO:0006355">
    <property type="term" value="P:regulation of DNA-templated transcription"/>
    <property type="evidence" value="ECO:0007669"/>
    <property type="project" value="TreeGrafter"/>
</dbReference>
<accession>A0A914BBH2</accession>
<dbReference type="PANTHER" id="PTHR12446:SF65">
    <property type="entry name" value="CRC DOMAIN-CONTAINING PROTEIN"/>
    <property type="match status" value="1"/>
</dbReference>
<keyword evidence="6" id="KW-1185">Reference proteome</keyword>
<dbReference type="RefSeq" id="XP_038073396.1">
    <property type="nucleotide sequence ID" value="XM_038217468.1"/>
</dbReference>
<evidence type="ECO:0000313" key="5">
    <source>
        <dbReference type="EnsemblMetazoa" id="XP_038073396.1"/>
    </source>
</evidence>
<dbReference type="InterPro" id="IPR005172">
    <property type="entry name" value="CRC"/>
</dbReference>
<dbReference type="PANTHER" id="PTHR12446">
    <property type="entry name" value="TESMIN/TSO1-RELATED"/>
    <property type="match status" value="1"/>
</dbReference>